<sequence>MEWVFWKKKRHSLDEQLGGINQQIAEMKDGLTRLEDMSEAGVSQSADFNAQIAKLARLQYKSGQEIQAGLAGLHQMLGQVLERQAELALDTAQVDVLNKQNEQLRAALIDQLDELDAVCARLDAAAEHSWQTVLNQWRCRISRALAEVGILEVEVVGKTFAPEIAECVGTVIRPAGSPEIPYEVAEVLRRGFITRDGVLLRKAQVVTYREDHYEQKNS</sequence>
<dbReference type="Pfam" id="PF01025">
    <property type="entry name" value="GrpE"/>
    <property type="match status" value="1"/>
</dbReference>
<dbReference type="OrthoDB" id="2679474at2"/>
<dbReference type="GO" id="GO:0000774">
    <property type="term" value="F:adenyl-nucleotide exchange factor activity"/>
    <property type="evidence" value="ECO:0007669"/>
    <property type="project" value="InterPro"/>
</dbReference>
<organism evidence="2 3">
    <name type="scientific">Methylomusa anaerophila</name>
    <dbReference type="NCBI Taxonomy" id="1930071"/>
    <lineage>
        <taxon>Bacteria</taxon>
        <taxon>Bacillati</taxon>
        <taxon>Bacillota</taxon>
        <taxon>Negativicutes</taxon>
        <taxon>Selenomonadales</taxon>
        <taxon>Sporomusaceae</taxon>
        <taxon>Methylomusa</taxon>
    </lineage>
</organism>
<gene>
    <name evidence="2" type="primary">grpE</name>
    <name evidence="2" type="ORF">MAMMFC1_03313</name>
</gene>
<dbReference type="KEGG" id="mana:MAMMFC1_03313"/>
<dbReference type="GO" id="GO:0042803">
    <property type="term" value="F:protein homodimerization activity"/>
    <property type="evidence" value="ECO:0007669"/>
    <property type="project" value="InterPro"/>
</dbReference>
<dbReference type="RefSeq" id="WP_126309562.1">
    <property type="nucleotide sequence ID" value="NZ_AP018449.1"/>
</dbReference>
<name>A0A348ANH0_9FIRM</name>
<evidence type="ECO:0000313" key="3">
    <source>
        <dbReference type="Proteomes" id="UP000276437"/>
    </source>
</evidence>
<proteinExistence type="predicted"/>
<dbReference type="EMBL" id="AP018449">
    <property type="protein sequence ID" value="BBB92618.1"/>
    <property type="molecule type" value="Genomic_DNA"/>
</dbReference>
<dbReference type="Gene3D" id="2.30.22.10">
    <property type="entry name" value="Head domain of nucleotide exchange factor GrpE"/>
    <property type="match status" value="1"/>
</dbReference>
<keyword evidence="3" id="KW-1185">Reference proteome</keyword>
<dbReference type="Proteomes" id="UP000276437">
    <property type="component" value="Chromosome"/>
</dbReference>
<keyword evidence="1" id="KW-0143">Chaperone</keyword>
<protein>
    <submittedName>
        <fullName evidence="2">Protein GrpE</fullName>
    </submittedName>
</protein>
<reference evidence="2 3" key="1">
    <citation type="journal article" date="2018" name="Int. J. Syst. Evol. Microbiol.">
        <title>Methylomusa anaerophila gen. nov., sp. nov., an anaerobic methanol-utilizing bacterium isolated from a microbial fuel cell.</title>
        <authorList>
            <person name="Amano N."/>
            <person name="Yamamuro A."/>
            <person name="Miyahara M."/>
            <person name="Kouzuma A."/>
            <person name="Abe T."/>
            <person name="Watanabe K."/>
        </authorList>
    </citation>
    <scope>NUCLEOTIDE SEQUENCE [LARGE SCALE GENOMIC DNA]</scope>
    <source>
        <strain evidence="2 3">MMFC1</strain>
    </source>
</reference>
<dbReference type="GO" id="GO:0006457">
    <property type="term" value="P:protein folding"/>
    <property type="evidence" value="ECO:0007669"/>
    <property type="project" value="InterPro"/>
</dbReference>
<dbReference type="GO" id="GO:0051087">
    <property type="term" value="F:protein-folding chaperone binding"/>
    <property type="evidence" value="ECO:0007669"/>
    <property type="project" value="InterPro"/>
</dbReference>
<dbReference type="InterPro" id="IPR000740">
    <property type="entry name" value="GrpE"/>
</dbReference>
<dbReference type="InterPro" id="IPR009012">
    <property type="entry name" value="GrpE_head"/>
</dbReference>
<dbReference type="AlphaFoldDB" id="A0A348ANH0"/>
<evidence type="ECO:0000313" key="2">
    <source>
        <dbReference type="EMBL" id="BBB92618.1"/>
    </source>
</evidence>
<accession>A0A348ANH0</accession>
<evidence type="ECO:0000256" key="1">
    <source>
        <dbReference type="ARBA" id="ARBA00023186"/>
    </source>
</evidence>